<evidence type="ECO:0000313" key="1">
    <source>
        <dbReference type="EMBL" id="EPZ35446.1"/>
    </source>
</evidence>
<protein>
    <submittedName>
        <fullName evidence="1">Uncharacterized protein</fullName>
    </submittedName>
</protein>
<dbReference type="EMBL" id="KE560833">
    <property type="protein sequence ID" value="EPZ35446.1"/>
    <property type="molecule type" value="Genomic_DNA"/>
</dbReference>
<gene>
    <name evidence="1" type="ORF">O9G_005281</name>
</gene>
<proteinExistence type="predicted"/>
<reference evidence="1 2" key="1">
    <citation type="journal article" date="2013" name="Curr. Biol.">
        <title>Shared signatures of parasitism and phylogenomics unite Cryptomycota and microsporidia.</title>
        <authorList>
            <person name="James T.Y."/>
            <person name="Pelin A."/>
            <person name="Bonen L."/>
            <person name="Ahrendt S."/>
            <person name="Sain D."/>
            <person name="Corradi N."/>
            <person name="Stajich J.E."/>
        </authorList>
    </citation>
    <scope>NUCLEOTIDE SEQUENCE [LARGE SCALE GENOMIC DNA]</scope>
    <source>
        <strain evidence="1 2">CSF55</strain>
    </source>
</reference>
<dbReference type="Proteomes" id="UP000030755">
    <property type="component" value="Unassembled WGS sequence"/>
</dbReference>
<evidence type="ECO:0000313" key="2">
    <source>
        <dbReference type="Proteomes" id="UP000030755"/>
    </source>
</evidence>
<sequence length="114" mass="12667">MHITHEKRHDFAPDGAAAGDVFNVFFPLSSCTRYIGREDVHQILTVCKHYKAYIVHAEIGADPETGLEGTILKAHVSKQASTLDSGLIDEYCDTVVGLGYFSQERVDEICRIKV</sequence>
<keyword evidence="2" id="KW-1185">Reference proteome</keyword>
<accession>A0A075B3A2</accession>
<dbReference type="HOGENOM" id="CLU_2122462_0_0_1"/>
<organism evidence="1 2">
    <name type="scientific">Rozella allomycis (strain CSF55)</name>
    <dbReference type="NCBI Taxonomy" id="988480"/>
    <lineage>
        <taxon>Eukaryota</taxon>
        <taxon>Fungi</taxon>
        <taxon>Fungi incertae sedis</taxon>
        <taxon>Cryptomycota</taxon>
        <taxon>Cryptomycota incertae sedis</taxon>
        <taxon>Rozella</taxon>
    </lineage>
</organism>
<name>A0A075B3A2_ROZAC</name>
<dbReference type="AlphaFoldDB" id="A0A075B3A2"/>